<reference evidence="6 7" key="1">
    <citation type="submission" date="2015-08" db="EMBL/GenBank/DDBJ databases">
        <title>Genomic sequence of Lactobacillus heilongjiangensis DSM 28069, isolated from Chinese traditional pickle.</title>
        <authorList>
            <person name="Jiang X."/>
            <person name="Zheng B."/>
            <person name="Cheng H."/>
        </authorList>
    </citation>
    <scope>NUCLEOTIDE SEQUENCE [LARGE SCALE GENOMIC DNA]</scope>
    <source>
        <strain evidence="6 7">DSM 28069</strain>
    </source>
</reference>
<dbReference type="PANTHER" id="PTHR10472:SF5">
    <property type="entry name" value="D-AMINOACYL-TRNA DEACYLASE 1"/>
    <property type="match status" value="1"/>
</dbReference>
<dbReference type="STRING" id="1074467.JP39_06045"/>
<gene>
    <name evidence="5" type="primary">dtd</name>
    <name evidence="6" type="ORF">JP39_06045</name>
</gene>
<keyword evidence="2 5" id="KW-0963">Cytoplasm</keyword>
<evidence type="ECO:0000313" key="6">
    <source>
        <dbReference type="EMBL" id="ALB28955.1"/>
    </source>
</evidence>
<dbReference type="GO" id="GO:0051500">
    <property type="term" value="F:D-tyrosyl-tRNA(Tyr) deacylase activity"/>
    <property type="evidence" value="ECO:0007669"/>
    <property type="project" value="TreeGrafter"/>
</dbReference>
<keyword evidence="5" id="KW-0378">Hydrolase</keyword>
<comment type="function">
    <text evidence="5">An aminoacyl-tRNA editing enzyme that deacylates mischarged D-aminoacyl-tRNAs. Also deacylates mischarged glycyl-tRNA(Ala), protecting cells against glycine mischarging by AlaRS. Acts via tRNA-based rather than protein-based catalysis; rejects L-amino acids rather than detecting D-amino acids in the active site. By recycling D-aminoacyl-tRNA to D-amino acids and free tRNA molecules, this enzyme counteracts the toxicity associated with the formation of D-aminoacyl-tRNA entities in vivo and helps enforce protein L-homochirality.</text>
</comment>
<comment type="subunit">
    <text evidence="5">Homodimer.</text>
</comment>
<dbReference type="Pfam" id="PF02580">
    <property type="entry name" value="Tyr_Deacylase"/>
    <property type="match status" value="1"/>
</dbReference>
<evidence type="ECO:0000256" key="2">
    <source>
        <dbReference type="ARBA" id="ARBA00022490"/>
    </source>
</evidence>
<dbReference type="GO" id="GO:0005737">
    <property type="term" value="C:cytoplasm"/>
    <property type="evidence" value="ECO:0007669"/>
    <property type="project" value="UniProtKB-SubCell"/>
</dbReference>
<comment type="subcellular location">
    <subcellularLocation>
        <location evidence="5">Cytoplasm</location>
    </subcellularLocation>
</comment>
<evidence type="ECO:0000256" key="3">
    <source>
        <dbReference type="ARBA" id="ARBA00022555"/>
    </source>
</evidence>
<dbReference type="InterPro" id="IPR023509">
    <property type="entry name" value="DTD-like_sf"/>
</dbReference>
<dbReference type="CDD" id="cd00563">
    <property type="entry name" value="Dtyr_deacylase"/>
    <property type="match status" value="1"/>
</dbReference>
<dbReference type="RefSeq" id="WP_041501077.1">
    <property type="nucleotide sequence ID" value="NZ_BJDV01000015.1"/>
</dbReference>
<name>A0A0K2LCG3_9LACO</name>
<dbReference type="FunFam" id="3.50.80.10:FF:000001">
    <property type="entry name" value="D-aminoacyl-tRNA deacylase"/>
    <property type="match status" value="1"/>
</dbReference>
<keyword evidence="7" id="KW-1185">Reference proteome</keyword>
<dbReference type="Gene3D" id="3.50.80.10">
    <property type="entry name" value="D-tyrosyl-tRNA(Tyr) deacylase"/>
    <property type="match status" value="1"/>
</dbReference>
<dbReference type="AlphaFoldDB" id="A0A0K2LCG3"/>
<organism evidence="6 7">
    <name type="scientific">Companilactobacillus heilongjiangensis</name>
    <dbReference type="NCBI Taxonomy" id="1074467"/>
    <lineage>
        <taxon>Bacteria</taxon>
        <taxon>Bacillati</taxon>
        <taxon>Bacillota</taxon>
        <taxon>Bacilli</taxon>
        <taxon>Lactobacillales</taxon>
        <taxon>Lactobacillaceae</taxon>
        <taxon>Companilactobacillus</taxon>
    </lineage>
</organism>
<evidence type="ECO:0000256" key="4">
    <source>
        <dbReference type="ARBA" id="ARBA00022884"/>
    </source>
</evidence>
<dbReference type="OrthoDB" id="9801395at2"/>
<dbReference type="Proteomes" id="UP000061546">
    <property type="component" value="Chromosome"/>
</dbReference>
<dbReference type="NCBIfam" id="TIGR00256">
    <property type="entry name" value="D-aminoacyl-tRNA deacylase"/>
    <property type="match status" value="1"/>
</dbReference>
<dbReference type="KEGG" id="lhi:JP39_06045"/>
<dbReference type="GO" id="GO:0000049">
    <property type="term" value="F:tRNA binding"/>
    <property type="evidence" value="ECO:0007669"/>
    <property type="project" value="UniProtKB-UniRule"/>
</dbReference>
<protein>
    <recommendedName>
        <fullName evidence="5">D-aminoacyl-tRNA deacylase</fullName>
        <shortName evidence="5">DTD</shortName>
        <ecNumber evidence="5">3.1.1.96</ecNumber>
    </recommendedName>
    <alternativeName>
        <fullName evidence="5">Gly-tRNA(Ala) deacylase</fullName>
        <ecNumber evidence="5">3.1.1.-</ecNumber>
    </alternativeName>
</protein>
<proteinExistence type="inferred from homology"/>
<comment type="similarity">
    <text evidence="1 5">Belongs to the DTD family.</text>
</comment>
<dbReference type="EMBL" id="CP012559">
    <property type="protein sequence ID" value="ALB28955.1"/>
    <property type="molecule type" value="Genomic_DNA"/>
</dbReference>
<sequence>MKVVIQRVSQAKVTVDDKILGQIDQGFCLLVAFADDDTDETLEYMAHKIANMRVFSDADDKMNLAINDVDGKILSISQFTLYADTKHGNRPSFTGAGNFADSSKRYDQFNDLLRGYGLTVETGEFGADMQVSLTNDGPVTILMER</sequence>
<accession>A0A0K2LCG3</accession>
<keyword evidence="3 5" id="KW-0820">tRNA-binding</keyword>
<feature type="short sequence motif" description="Gly-cisPro motif, important for rejection of L-amino acids" evidence="5">
    <location>
        <begin position="137"/>
        <end position="138"/>
    </location>
</feature>
<dbReference type="EC" id="3.1.1.-" evidence="5"/>
<dbReference type="EC" id="3.1.1.96" evidence="5"/>
<dbReference type="InterPro" id="IPR003732">
    <property type="entry name" value="Daa-tRNA_deacyls_DTD"/>
</dbReference>
<dbReference type="HAMAP" id="MF_00518">
    <property type="entry name" value="Deacylase_Dtd"/>
    <property type="match status" value="1"/>
</dbReference>
<evidence type="ECO:0000313" key="7">
    <source>
        <dbReference type="Proteomes" id="UP000061546"/>
    </source>
</evidence>
<evidence type="ECO:0000256" key="5">
    <source>
        <dbReference type="HAMAP-Rule" id="MF_00518"/>
    </source>
</evidence>
<evidence type="ECO:0000256" key="1">
    <source>
        <dbReference type="ARBA" id="ARBA00009673"/>
    </source>
</evidence>
<comment type="catalytic activity">
    <reaction evidence="5">
        <text>a D-aminoacyl-tRNA + H2O = a tRNA + a D-alpha-amino acid + H(+)</text>
        <dbReference type="Rhea" id="RHEA:13953"/>
        <dbReference type="Rhea" id="RHEA-COMP:10123"/>
        <dbReference type="Rhea" id="RHEA-COMP:10124"/>
        <dbReference type="ChEBI" id="CHEBI:15377"/>
        <dbReference type="ChEBI" id="CHEBI:15378"/>
        <dbReference type="ChEBI" id="CHEBI:59871"/>
        <dbReference type="ChEBI" id="CHEBI:78442"/>
        <dbReference type="ChEBI" id="CHEBI:79333"/>
        <dbReference type="EC" id="3.1.1.96"/>
    </reaction>
</comment>
<keyword evidence="4 5" id="KW-0694">RNA-binding</keyword>
<dbReference type="PANTHER" id="PTHR10472">
    <property type="entry name" value="D-TYROSYL-TRNA TYR DEACYLASE"/>
    <property type="match status" value="1"/>
</dbReference>
<dbReference type="GO" id="GO:0106026">
    <property type="term" value="F:Gly-tRNA(Ala) deacylase activity"/>
    <property type="evidence" value="ECO:0007669"/>
    <property type="project" value="UniProtKB-UniRule"/>
</dbReference>
<comment type="catalytic activity">
    <reaction evidence="5">
        <text>glycyl-tRNA(Ala) + H2O = tRNA(Ala) + glycine + H(+)</text>
        <dbReference type="Rhea" id="RHEA:53744"/>
        <dbReference type="Rhea" id="RHEA-COMP:9657"/>
        <dbReference type="Rhea" id="RHEA-COMP:13640"/>
        <dbReference type="ChEBI" id="CHEBI:15377"/>
        <dbReference type="ChEBI" id="CHEBI:15378"/>
        <dbReference type="ChEBI" id="CHEBI:57305"/>
        <dbReference type="ChEBI" id="CHEBI:78442"/>
        <dbReference type="ChEBI" id="CHEBI:78522"/>
    </reaction>
</comment>
<dbReference type="SUPFAM" id="SSF69500">
    <property type="entry name" value="DTD-like"/>
    <property type="match status" value="1"/>
</dbReference>
<dbReference type="GO" id="GO:0043908">
    <property type="term" value="F:Ser(Gly)-tRNA(Ala) hydrolase activity"/>
    <property type="evidence" value="ECO:0007669"/>
    <property type="project" value="UniProtKB-UniRule"/>
</dbReference>
<dbReference type="GO" id="GO:0019478">
    <property type="term" value="P:D-amino acid catabolic process"/>
    <property type="evidence" value="ECO:0007669"/>
    <property type="project" value="UniProtKB-UniRule"/>
</dbReference>
<comment type="domain">
    <text evidence="5">A Gly-cisPro motif from one monomer fits into the active site of the other monomer to allow specific chiral rejection of L-amino acids.</text>
</comment>